<keyword evidence="3" id="KW-0472">Membrane</keyword>
<dbReference type="PANTHER" id="PTHR43080:SF26">
    <property type="entry name" value="REGULATORY PROTEIN"/>
    <property type="match status" value="1"/>
</dbReference>
<evidence type="ECO:0000259" key="4">
    <source>
        <dbReference type="PROSITE" id="PS51371"/>
    </source>
</evidence>
<evidence type="ECO:0000313" key="6">
    <source>
        <dbReference type="Proteomes" id="UP000034764"/>
    </source>
</evidence>
<dbReference type="EMBL" id="LBXD01000011">
    <property type="protein sequence ID" value="KKR23627.1"/>
    <property type="molecule type" value="Genomic_DNA"/>
</dbReference>
<dbReference type="InterPro" id="IPR000644">
    <property type="entry name" value="CBS_dom"/>
</dbReference>
<dbReference type="AlphaFoldDB" id="A0A0G0SD96"/>
<keyword evidence="3" id="KW-0812">Transmembrane</keyword>
<evidence type="ECO:0000256" key="3">
    <source>
        <dbReference type="SAM" id="Phobius"/>
    </source>
</evidence>
<keyword evidence="1 2" id="KW-0129">CBS domain</keyword>
<dbReference type="Gene3D" id="3.10.580.10">
    <property type="entry name" value="CBS-domain"/>
    <property type="match status" value="1"/>
</dbReference>
<comment type="caution">
    <text evidence="5">The sequence shown here is derived from an EMBL/GenBank/DDBJ whole genome shotgun (WGS) entry which is preliminary data.</text>
</comment>
<organism evidence="5 6">
    <name type="scientific">Candidatus Yanofskybacteria bacterium GW2011_GWD2_39_48</name>
    <dbReference type="NCBI Taxonomy" id="1619031"/>
    <lineage>
        <taxon>Bacteria</taxon>
        <taxon>Candidatus Yanofskyibacteriota</taxon>
    </lineage>
</organism>
<protein>
    <submittedName>
        <fullName evidence="5">CBS-domain-containing membrane protein</fullName>
    </submittedName>
</protein>
<dbReference type="InterPro" id="IPR046342">
    <property type="entry name" value="CBS_dom_sf"/>
</dbReference>
<dbReference type="Proteomes" id="UP000034764">
    <property type="component" value="Unassembled WGS sequence"/>
</dbReference>
<keyword evidence="3" id="KW-1133">Transmembrane helix</keyword>
<feature type="transmembrane region" description="Helical" evidence="3">
    <location>
        <begin position="190"/>
        <end position="213"/>
    </location>
</feature>
<dbReference type="PANTHER" id="PTHR43080">
    <property type="entry name" value="CBS DOMAIN-CONTAINING PROTEIN CBSX3, MITOCHONDRIAL"/>
    <property type="match status" value="1"/>
</dbReference>
<dbReference type="PROSITE" id="PS51371">
    <property type="entry name" value="CBS"/>
    <property type="match status" value="2"/>
</dbReference>
<dbReference type="InterPro" id="IPR051257">
    <property type="entry name" value="Diverse_CBS-Domain"/>
</dbReference>
<dbReference type="SUPFAM" id="SSF54631">
    <property type="entry name" value="CBS-domain pair"/>
    <property type="match status" value="1"/>
</dbReference>
<accession>A0A0G0SD96</accession>
<dbReference type="Pfam" id="PF00571">
    <property type="entry name" value="CBS"/>
    <property type="match status" value="2"/>
</dbReference>
<reference evidence="5 6" key="1">
    <citation type="journal article" date="2015" name="Nature">
        <title>rRNA introns, odd ribosomes, and small enigmatic genomes across a large radiation of phyla.</title>
        <authorList>
            <person name="Brown C.T."/>
            <person name="Hug L.A."/>
            <person name="Thomas B.C."/>
            <person name="Sharon I."/>
            <person name="Castelle C.J."/>
            <person name="Singh A."/>
            <person name="Wilkins M.J."/>
            <person name="Williams K.H."/>
            <person name="Banfield J.F."/>
        </authorList>
    </citation>
    <scope>NUCLEOTIDE SEQUENCE [LARGE SCALE GENOMIC DNA]</scope>
</reference>
<evidence type="ECO:0000256" key="2">
    <source>
        <dbReference type="PROSITE-ProRule" id="PRU00703"/>
    </source>
</evidence>
<sequence>MKIASEIMSKEIVSVTPDTPLIEAVDLMIKNGFTGLPVIQGGFLIGTLVNQDLIVKGTSIHLPTFIKLFGHLNLYKKDASLIKENLRGVLGLKVEDVVGRSFFAVKEDDSIFKITDIFIQSMGLDPIPVIDQSKILVGIIRKEDLLKVLGDRERDVRLIDDVSQKEKSVNLFLEKFSNQFMLVSKRRARFWIIASILFVVVGFVIAFALILRINK</sequence>
<dbReference type="SMART" id="SM00116">
    <property type="entry name" value="CBS"/>
    <property type="match status" value="2"/>
</dbReference>
<evidence type="ECO:0000313" key="5">
    <source>
        <dbReference type="EMBL" id="KKR23627.1"/>
    </source>
</evidence>
<feature type="domain" description="CBS" evidence="4">
    <location>
        <begin position="98"/>
        <end position="156"/>
    </location>
</feature>
<evidence type="ECO:0000256" key="1">
    <source>
        <dbReference type="ARBA" id="ARBA00023122"/>
    </source>
</evidence>
<gene>
    <name evidence="5" type="ORF">UT53_C0011G0012</name>
</gene>
<name>A0A0G0SD96_9BACT</name>
<feature type="domain" description="CBS" evidence="4">
    <location>
        <begin position="8"/>
        <end position="64"/>
    </location>
</feature>
<proteinExistence type="predicted"/>